<dbReference type="InterPro" id="IPR001597">
    <property type="entry name" value="ArAA_b-elim_lyase/Thr_aldolase"/>
</dbReference>
<evidence type="ECO:0000256" key="2">
    <source>
        <dbReference type="ARBA" id="ARBA00006966"/>
    </source>
</evidence>
<dbReference type="KEGG" id="afs:AFR_38570"/>
<evidence type="ECO:0000313" key="6">
    <source>
        <dbReference type="Proteomes" id="UP000017746"/>
    </source>
</evidence>
<dbReference type="Pfam" id="PF01212">
    <property type="entry name" value="Beta_elim_lyase"/>
    <property type="match status" value="1"/>
</dbReference>
<keyword evidence="3" id="KW-0663">Pyridoxal phosphate</keyword>
<name>U5W9T7_9ACTN</name>
<dbReference type="RefSeq" id="WP_023562302.1">
    <property type="nucleotide sequence ID" value="NC_022657.1"/>
</dbReference>
<dbReference type="Gene3D" id="3.40.640.10">
    <property type="entry name" value="Type I PLP-dependent aspartate aminotransferase-like (Major domain)"/>
    <property type="match status" value="1"/>
</dbReference>
<comment type="similarity">
    <text evidence="2">Belongs to the threonine aldolase family.</text>
</comment>
<dbReference type="AlphaFoldDB" id="U5W9T7"/>
<dbReference type="PANTHER" id="PTHR48097">
    <property type="entry name" value="L-THREONINE ALDOLASE-RELATED"/>
    <property type="match status" value="1"/>
</dbReference>
<accession>U5W9T7</accession>
<dbReference type="GO" id="GO:0005829">
    <property type="term" value="C:cytosol"/>
    <property type="evidence" value="ECO:0007669"/>
    <property type="project" value="TreeGrafter"/>
</dbReference>
<keyword evidence="5" id="KW-0456">Lyase</keyword>
<dbReference type="PANTHER" id="PTHR48097:SF9">
    <property type="entry name" value="L-THREONINE ALDOLASE"/>
    <property type="match status" value="1"/>
</dbReference>
<sequence>MDDIVARRAACTDSFLGNGLIRPPELLASIDPGAAADIYGEGGAVAELEQHVAAVLGKPAAVFLPSGTMAQGAALRVHADRRTSRTVVWHPYCHLDRHEGQAYARLHQLVGRPAGDFERLINIDDLSAVSEPVAALVLELPQRDLGGALPAWDDLVAQTSWARDRGAAAHLDGARLWEATAGYERSPAEIAALFDTVYVSFYKGIGALPGCCVAGSEQDIAQVREWRSRLGGTLFAMWPNASSALGLLDTALAEMPARLRHARAIAAALSGVPEVRVVPDPPQTPMMHLLLSVPGERYRANAKRLAEETALWVWPSVAETGDPAVVRAELSVGRATLRHKPEAIAEILAGLCL</sequence>
<dbReference type="GO" id="GO:0008732">
    <property type="term" value="F:L-allo-threonine aldolase activity"/>
    <property type="evidence" value="ECO:0007669"/>
    <property type="project" value="TreeGrafter"/>
</dbReference>
<gene>
    <name evidence="5" type="ORF">AFR_38570</name>
</gene>
<organism evidence="5 6">
    <name type="scientific">Actinoplanes friuliensis DSM 7358</name>
    <dbReference type="NCBI Taxonomy" id="1246995"/>
    <lineage>
        <taxon>Bacteria</taxon>
        <taxon>Bacillati</taxon>
        <taxon>Actinomycetota</taxon>
        <taxon>Actinomycetes</taxon>
        <taxon>Micromonosporales</taxon>
        <taxon>Micromonosporaceae</taxon>
        <taxon>Actinoplanes</taxon>
    </lineage>
</organism>
<protein>
    <submittedName>
        <fullName evidence="5">Aromatic amino acid beta-eliminating lyase/threonine aldolase</fullName>
    </submittedName>
</protein>
<feature type="domain" description="Aromatic amino acid beta-eliminating lyase/threonine aldolase" evidence="4">
    <location>
        <begin position="37"/>
        <end position="285"/>
    </location>
</feature>
<dbReference type="SUPFAM" id="SSF53383">
    <property type="entry name" value="PLP-dependent transferases"/>
    <property type="match status" value="1"/>
</dbReference>
<evidence type="ECO:0000259" key="4">
    <source>
        <dbReference type="Pfam" id="PF01212"/>
    </source>
</evidence>
<dbReference type="InterPro" id="IPR015424">
    <property type="entry name" value="PyrdxlP-dep_Trfase"/>
</dbReference>
<evidence type="ECO:0000256" key="3">
    <source>
        <dbReference type="ARBA" id="ARBA00022898"/>
    </source>
</evidence>
<evidence type="ECO:0000313" key="5">
    <source>
        <dbReference type="EMBL" id="AGZ45968.1"/>
    </source>
</evidence>
<evidence type="ECO:0000256" key="1">
    <source>
        <dbReference type="ARBA" id="ARBA00001933"/>
    </source>
</evidence>
<proteinExistence type="inferred from homology"/>
<dbReference type="STRING" id="1246995.AFR_38570"/>
<dbReference type="GO" id="GO:0006567">
    <property type="term" value="P:L-threonine catabolic process"/>
    <property type="evidence" value="ECO:0007669"/>
    <property type="project" value="TreeGrafter"/>
</dbReference>
<dbReference type="HOGENOM" id="CLU_029381_4_0_11"/>
<comment type="cofactor">
    <cofactor evidence="1">
        <name>pyridoxal 5'-phosphate</name>
        <dbReference type="ChEBI" id="CHEBI:597326"/>
    </cofactor>
</comment>
<dbReference type="InterPro" id="IPR015422">
    <property type="entry name" value="PyrdxlP-dep_Trfase_small"/>
</dbReference>
<dbReference type="GO" id="GO:0006545">
    <property type="term" value="P:glycine biosynthetic process"/>
    <property type="evidence" value="ECO:0007669"/>
    <property type="project" value="TreeGrafter"/>
</dbReference>
<dbReference type="OrthoDB" id="9774495at2"/>
<dbReference type="EMBL" id="CP006272">
    <property type="protein sequence ID" value="AGZ45968.1"/>
    <property type="molecule type" value="Genomic_DNA"/>
</dbReference>
<dbReference type="InterPro" id="IPR015421">
    <property type="entry name" value="PyrdxlP-dep_Trfase_major"/>
</dbReference>
<dbReference type="Gene3D" id="3.90.1150.10">
    <property type="entry name" value="Aspartate Aminotransferase, domain 1"/>
    <property type="match status" value="1"/>
</dbReference>
<keyword evidence="6" id="KW-1185">Reference proteome</keyword>
<dbReference type="Proteomes" id="UP000017746">
    <property type="component" value="Chromosome"/>
</dbReference>
<dbReference type="eggNOG" id="COG2008">
    <property type="taxonomic scope" value="Bacteria"/>
</dbReference>
<reference evidence="5 6" key="1">
    <citation type="journal article" date="2014" name="J. Biotechnol.">
        <title>Complete genome sequence of the actinobacterium Actinoplanes friuliensis HAG 010964, producer of the lipopeptide antibiotic friulimycin.</title>
        <authorList>
            <person name="Ruckert C."/>
            <person name="Szczepanowski R."/>
            <person name="Albersmeier A."/>
            <person name="Goesmann A."/>
            <person name="Fischer N."/>
            <person name="Steinkamper A."/>
            <person name="Puhler A."/>
            <person name="Biener R."/>
            <person name="Schwartz D."/>
            <person name="Kalinowski J."/>
        </authorList>
    </citation>
    <scope>NUCLEOTIDE SEQUENCE [LARGE SCALE GENOMIC DNA]</scope>
    <source>
        <strain evidence="5 6">DSM 7358</strain>
    </source>
</reference>
<dbReference type="PATRIC" id="fig|1246995.3.peg.7804"/>